<dbReference type="Proteomes" id="UP000516148">
    <property type="component" value="Chromosome"/>
</dbReference>
<keyword evidence="5" id="KW-0902">Two-component regulatory system</keyword>
<dbReference type="CDD" id="cd00082">
    <property type="entry name" value="HisKA"/>
    <property type="match status" value="1"/>
</dbReference>
<gene>
    <name evidence="8" type="ORF">H3Z74_09455</name>
</gene>
<organism evidence="8 9">
    <name type="scientific">Sphingomonas alpina</name>
    <dbReference type="NCBI Taxonomy" id="653931"/>
    <lineage>
        <taxon>Bacteria</taxon>
        <taxon>Pseudomonadati</taxon>
        <taxon>Pseudomonadota</taxon>
        <taxon>Alphaproteobacteria</taxon>
        <taxon>Sphingomonadales</taxon>
        <taxon>Sphingomonadaceae</taxon>
        <taxon>Sphingomonas</taxon>
    </lineage>
</organism>
<dbReference type="SUPFAM" id="SSF47384">
    <property type="entry name" value="Homodimeric domain of signal transducing histidine kinase"/>
    <property type="match status" value="1"/>
</dbReference>
<evidence type="ECO:0000313" key="8">
    <source>
        <dbReference type="EMBL" id="QNQ11338.1"/>
    </source>
</evidence>
<dbReference type="InterPro" id="IPR050736">
    <property type="entry name" value="Sensor_HK_Regulatory"/>
</dbReference>
<dbReference type="PANTHER" id="PTHR43711:SF26">
    <property type="entry name" value="SENSOR HISTIDINE KINASE RCSC"/>
    <property type="match status" value="1"/>
</dbReference>
<dbReference type="RefSeq" id="WP_187763619.1">
    <property type="nucleotide sequence ID" value="NZ_CP061038.1"/>
</dbReference>
<dbReference type="SMART" id="SM00388">
    <property type="entry name" value="HisKA"/>
    <property type="match status" value="1"/>
</dbReference>
<evidence type="ECO:0000256" key="1">
    <source>
        <dbReference type="ARBA" id="ARBA00000085"/>
    </source>
</evidence>
<dbReference type="AlphaFoldDB" id="A0A7H0LNT5"/>
<dbReference type="Gene3D" id="1.10.287.130">
    <property type="match status" value="1"/>
</dbReference>
<evidence type="ECO:0000256" key="4">
    <source>
        <dbReference type="ARBA" id="ARBA00022777"/>
    </source>
</evidence>
<dbReference type="InterPro" id="IPR005467">
    <property type="entry name" value="His_kinase_dom"/>
</dbReference>
<sequence length="618" mass="65542">MSTPFGAQSAWRQLVDLIGRRRVPVSPAAITRLKAIRVQVPPPVRAASARSLSYADPPAELVHLFAEDDITIAAPVLRVARMRADQWIDMLPGLSPAGRSILRHRRDLAPEVRRALESFGSVDFRLSAAGGEALFEAGVEPGGIDTDFELPKMPLPGPKTGILRGESQAAEIEPVDAVILPMQTAPAESAFVSLGSVALGLPVVAEALRQAEGGDAPSSGTDPLDSQSTGPFEINELLQRIDAYQRQREDKPSIPLLRSDNDAQPALFDLEPVQSPSFRFETDAAGIVRWIEGAARAPLIGLPLDFAALPNGSRVDGVAAGAFRRRAGFANARLVVEGNSDAAGQWRITGIPVFDRETGRFTGYRGTARRPRADESAEPARVSRNPQSDALRQLVHELRTPTNAIAGFAEMIETQLLGPVPQPYRDHASQIRSQAADLLTAIDDIDLAARIESNALDLRPGTVPVASLLAQIADDLASLARLRGTVLMIKPGSPEMAIAGDDRAVERLIARLMATLVASGSKGEKIEIGAESGPDAQVVLTFDRPQSLAAYGVESILTIDAEAEAEAEGAPLLGTGFALRLARNLASELGGALVIGEQALTLHLPAAVIAPVEQVSSS</sequence>
<evidence type="ECO:0000313" key="9">
    <source>
        <dbReference type="Proteomes" id="UP000516148"/>
    </source>
</evidence>
<dbReference type="EC" id="2.7.13.3" evidence="2"/>
<feature type="region of interest" description="Disordered" evidence="6">
    <location>
        <begin position="362"/>
        <end position="386"/>
    </location>
</feature>
<dbReference type="InterPro" id="IPR003661">
    <property type="entry name" value="HisK_dim/P_dom"/>
</dbReference>
<evidence type="ECO:0000259" key="7">
    <source>
        <dbReference type="PROSITE" id="PS50109"/>
    </source>
</evidence>
<name>A0A7H0LNT5_9SPHN</name>
<protein>
    <recommendedName>
        <fullName evidence="2">histidine kinase</fullName>
        <ecNumber evidence="2">2.7.13.3</ecNumber>
    </recommendedName>
</protein>
<evidence type="ECO:0000256" key="5">
    <source>
        <dbReference type="ARBA" id="ARBA00023012"/>
    </source>
</evidence>
<dbReference type="GO" id="GO:0000155">
    <property type="term" value="F:phosphorelay sensor kinase activity"/>
    <property type="evidence" value="ECO:0007669"/>
    <property type="project" value="InterPro"/>
</dbReference>
<dbReference type="EMBL" id="CP061038">
    <property type="protein sequence ID" value="QNQ11338.1"/>
    <property type="molecule type" value="Genomic_DNA"/>
</dbReference>
<keyword evidence="9" id="KW-1185">Reference proteome</keyword>
<comment type="catalytic activity">
    <reaction evidence="1">
        <text>ATP + protein L-histidine = ADP + protein N-phospho-L-histidine.</text>
        <dbReference type="EC" id="2.7.13.3"/>
    </reaction>
</comment>
<dbReference type="KEGG" id="spap:H3Z74_09455"/>
<proteinExistence type="predicted"/>
<keyword evidence="3" id="KW-0808">Transferase</keyword>
<reference evidence="8 9" key="1">
    <citation type="submission" date="2020-09" db="EMBL/GenBank/DDBJ databases">
        <title>Sphingomonas sp., a new species isolated from pork steak.</title>
        <authorList>
            <person name="Heidler von Heilborn D."/>
        </authorList>
    </citation>
    <scope>NUCLEOTIDE SEQUENCE [LARGE SCALE GENOMIC DNA]</scope>
    <source>
        <strain evidence="9">S8-3T</strain>
    </source>
</reference>
<evidence type="ECO:0000256" key="2">
    <source>
        <dbReference type="ARBA" id="ARBA00012438"/>
    </source>
</evidence>
<keyword evidence="4 8" id="KW-0418">Kinase</keyword>
<feature type="domain" description="Histidine kinase" evidence="7">
    <location>
        <begin position="393"/>
        <end position="614"/>
    </location>
</feature>
<evidence type="ECO:0000256" key="6">
    <source>
        <dbReference type="SAM" id="MobiDB-lite"/>
    </source>
</evidence>
<dbReference type="Pfam" id="PF00512">
    <property type="entry name" value="HisKA"/>
    <property type="match status" value="1"/>
</dbReference>
<dbReference type="PROSITE" id="PS50109">
    <property type="entry name" value="HIS_KIN"/>
    <property type="match status" value="1"/>
</dbReference>
<evidence type="ECO:0000256" key="3">
    <source>
        <dbReference type="ARBA" id="ARBA00022679"/>
    </source>
</evidence>
<accession>A0A7H0LNT5</accession>
<dbReference type="InterPro" id="IPR036097">
    <property type="entry name" value="HisK_dim/P_sf"/>
</dbReference>
<dbReference type="PANTHER" id="PTHR43711">
    <property type="entry name" value="TWO-COMPONENT HISTIDINE KINASE"/>
    <property type="match status" value="1"/>
</dbReference>